<dbReference type="AlphaFoldDB" id="A0A853EZM8"/>
<name>A0A853EZM8_9GAMM</name>
<protein>
    <submittedName>
        <fullName evidence="1">Uncharacterized protein</fullName>
    </submittedName>
</protein>
<reference evidence="1 2" key="1">
    <citation type="submission" date="2020-05" db="EMBL/GenBank/DDBJ databases">
        <title>Horizontal transmission and recombination maintain forever young bacterial symbiont genomes.</title>
        <authorList>
            <person name="Russell S.L."/>
            <person name="Pepper-Tunick E."/>
            <person name="Svedberg J."/>
            <person name="Byrne A."/>
            <person name="Ruelas Castillo J."/>
            <person name="Vollmers C."/>
            <person name="Beinart R.A."/>
            <person name="Corbett-Detig R."/>
        </authorList>
    </citation>
    <scope>NUCLEOTIDE SEQUENCE [LARGE SCALE GENOMIC DNA]</scope>
    <source>
        <strain evidence="1">455</strain>
    </source>
</reference>
<gene>
    <name evidence="1" type="ORF">H0A76_02070</name>
</gene>
<evidence type="ECO:0000313" key="1">
    <source>
        <dbReference type="EMBL" id="NYT26796.1"/>
    </source>
</evidence>
<dbReference type="EMBL" id="JACCHT010000001">
    <property type="protein sequence ID" value="NYT26796.1"/>
    <property type="molecule type" value="Genomic_DNA"/>
</dbReference>
<proteinExistence type="predicted"/>
<dbReference type="Proteomes" id="UP000568751">
    <property type="component" value="Unassembled WGS sequence"/>
</dbReference>
<organism evidence="1 2">
    <name type="scientific">Candidatus Thiodubiliella endoseptemdiera</name>
    <dbReference type="NCBI Taxonomy" id="2738886"/>
    <lineage>
        <taxon>Bacteria</taxon>
        <taxon>Pseudomonadati</taxon>
        <taxon>Pseudomonadota</taxon>
        <taxon>Gammaproteobacteria</taxon>
        <taxon>Candidatus Pseudothioglobaceae</taxon>
        <taxon>Candidatus Thiodubiliella</taxon>
    </lineage>
</organism>
<accession>A0A853EZM8</accession>
<comment type="caution">
    <text evidence="1">The sequence shown here is derived from an EMBL/GenBank/DDBJ whole genome shotgun (WGS) entry which is preliminary data.</text>
</comment>
<evidence type="ECO:0000313" key="2">
    <source>
        <dbReference type="Proteomes" id="UP000568751"/>
    </source>
</evidence>
<sequence length="45" mass="4881">MDKLPILTTQASVIFRGNLRFKGLTFSENIIKAGTGSSHQNSSDV</sequence>